<sequence>MSSPFTYGESSPHYVPAAVGEEEDDPAAGIQRRVMRVKVLYTFDDSHKTYCLARLPNALNIPTVMVDDETQVGVIELRTCVESLVNASPELVAKLGHDYTVYAYDYSEFETPLVGQGMLSWILASASSTLDAPTNAQKTMITGKVRENILGLFSGGVKETLEVKLKLVPVPTILQSDYLETMEKYRSLGQFIPEGFDHSAWMNFLKTNPDINTITAHLQGTPFPQSTALQRVNPGGVESLHQLLTQNASPHEERRGSQQCPAQPLSHSRQGSRACSPAGSVRSGVAFQQHQRDQSRPVSSASHTSERPFSQAPSFTQPASDPSCGQSRNQELEHEGCPPRKRARVVQADWHGKSQFGPRADTLRITASNAASVRVHKPSPINLASEGPSNSLEPPQRPPTPRPTELPGARARASMNVSSLRRESSLGNTQYGRRGPYSESGLASEDDQMADAEDSPAEFPSSPPICPPNHHSPAPSSPGLPTFTCTDDSGFGSGSVMELEVAPENTRYPGAQHPTSEAPTVVASDQWKMETPGPPEMLPTRVGRPQPHYKHQRKAEEAAAAAAVRAVMSDGEVSESQQLVELGQMVHPTREQSHAEPTANQISPVSNTSPPANQVPDSTNALPMHREPGSAASVPQKSTNVAKPKILSRAQTWSADASTGNQDIKPSGSVQMPRSTSRSASPAAGICRSGSGAKRKKAIEDKLEVCIMEGKMPDFCAVCGEIKTPTWRKAFYKIVEGKPENIATSLEEPGAIAGYEVVVPRQDEENAGPKYKLYKRSLNNEDKANNDYTPMQLCNPCGLHFAKAGTMRPPERWEPKNKEKKRGRPRKRNPLKKDSCTSDAMEEPMSDSAFQKAHNEKSEPSPEHDLAENVQGTRPAKRQRAASWQPLDGEVESQFPGPKRSLGREVYSSPPRVVGSQESPINIEEDSPSERPTRRLLFPSPRKDGQFKSLADGSKGKFWRTAGQKPPPFGFGHAPNAQDKENMPPPSDEDNSFAHLFEESSNNASKSATPANRSAQDVLKTPGSKGNRVALTPKGSARKLVADLLNLTPSRTIKTPKANGTPLSASLQDLFKSPGSASRNRDWLSSPGTARLFDFSEFDVDLFPTSDFPVPSSPSHGNNGFNFSLYEDPTSTNTLDNFWFSTEGNGLQLAGGEQGTDGHLEEFTTLMVDEVMKSGNGAALEKGEKDDEDGPGGEVAGTPDNEEVALVEAAPAKA</sequence>
<dbReference type="InterPro" id="IPR042403">
    <property type="entry name" value="Spt21/Ams2"/>
</dbReference>
<feature type="compositionally biased region" description="Polar residues" evidence="1">
    <location>
        <begin position="598"/>
        <end position="621"/>
    </location>
</feature>
<dbReference type="RefSeq" id="XP_066658072.1">
    <property type="nucleotide sequence ID" value="XM_066797751.1"/>
</dbReference>
<keyword evidence="4" id="KW-1185">Reference proteome</keyword>
<comment type="caution">
    <text evidence="3">The sequence shown here is derived from an EMBL/GenBank/DDBJ whole genome shotgun (WGS) entry which is preliminary data.</text>
</comment>
<feature type="compositionally biased region" description="Polar residues" evidence="1">
    <location>
        <begin position="415"/>
        <end position="431"/>
    </location>
</feature>
<dbReference type="GeneID" id="92030657"/>
<accession>A0ABR1M4U6</accession>
<feature type="compositionally biased region" description="Basic and acidic residues" evidence="1">
    <location>
        <begin position="853"/>
        <end position="867"/>
    </location>
</feature>
<organism evidence="3 4">
    <name type="scientific">Phyllosticta citribraziliensis</name>
    <dbReference type="NCBI Taxonomy" id="989973"/>
    <lineage>
        <taxon>Eukaryota</taxon>
        <taxon>Fungi</taxon>
        <taxon>Dikarya</taxon>
        <taxon>Ascomycota</taxon>
        <taxon>Pezizomycotina</taxon>
        <taxon>Dothideomycetes</taxon>
        <taxon>Dothideomycetes incertae sedis</taxon>
        <taxon>Botryosphaeriales</taxon>
        <taxon>Phyllostictaceae</taxon>
        <taxon>Phyllosticta</taxon>
    </lineage>
</organism>
<feature type="compositionally biased region" description="Polar residues" evidence="1">
    <location>
        <begin position="999"/>
        <end position="1015"/>
    </location>
</feature>
<feature type="compositionally biased region" description="Basic residues" evidence="1">
    <location>
        <begin position="818"/>
        <end position="830"/>
    </location>
</feature>
<feature type="compositionally biased region" description="Low complexity" evidence="1">
    <location>
        <begin position="673"/>
        <end position="684"/>
    </location>
</feature>
<dbReference type="Gene3D" id="3.30.50.10">
    <property type="entry name" value="Erythroid Transcription Factor GATA-1, subunit A"/>
    <property type="match status" value="1"/>
</dbReference>
<reference evidence="3 4" key="1">
    <citation type="submission" date="2024-04" db="EMBL/GenBank/DDBJ databases">
        <title>Phyllosticta paracitricarpa is synonymous to the EU quarantine fungus P. citricarpa based on phylogenomic analyses.</title>
        <authorList>
            <consortium name="Lawrence Berkeley National Laboratory"/>
            <person name="Van ingen-buijs V.A."/>
            <person name="Van westerhoven A.C."/>
            <person name="Haridas S."/>
            <person name="Skiadas P."/>
            <person name="Martin F."/>
            <person name="Groenewald J.Z."/>
            <person name="Crous P.W."/>
            <person name="Seidl M.F."/>
        </authorList>
    </citation>
    <scope>NUCLEOTIDE SEQUENCE [LARGE SCALE GENOMIC DNA]</scope>
    <source>
        <strain evidence="3 4">CPC 17464</strain>
    </source>
</reference>
<feature type="compositionally biased region" description="Acidic residues" evidence="1">
    <location>
        <begin position="444"/>
        <end position="456"/>
    </location>
</feature>
<feature type="region of interest" description="Disordered" evidence="1">
    <location>
        <begin position="246"/>
        <end position="341"/>
    </location>
</feature>
<dbReference type="PANTHER" id="PTHR39147:SF1">
    <property type="entry name" value="PROTEIN SPT21"/>
    <property type="match status" value="1"/>
</dbReference>
<feature type="compositionally biased region" description="Polar residues" evidence="1">
    <location>
        <begin position="257"/>
        <end position="273"/>
    </location>
</feature>
<dbReference type="InterPro" id="IPR057725">
    <property type="entry name" value="Ams2-SPT21_N"/>
</dbReference>
<dbReference type="InterPro" id="IPR013088">
    <property type="entry name" value="Znf_NHR/GATA"/>
</dbReference>
<feature type="compositionally biased region" description="Pro residues" evidence="1">
    <location>
        <begin position="395"/>
        <end position="404"/>
    </location>
</feature>
<proteinExistence type="predicted"/>
<name>A0ABR1M4U6_9PEZI</name>
<evidence type="ECO:0000259" key="2">
    <source>
        <dbReference type="Pfam" id="PF25823"/>
    </source>
</evidence>
<dbReference type="EMBL" id="JBBPEH010000003">
    <property type="protein sequence ID" value="KAK7541141.1"/>
    <property type="molecule type" value="Genomic_DNA"/>
</dbReference>
<feature type="compositionally biased region" description="Polar residues" evidence="1">
    <location>
        <begin position="296"/>
        <end position="329"/>
    </location>
</feature>
<dbReference type="SUPFAM" id="SSF57716">
    <property type="entry name" value="Glucocorticoid receptor-like (DNA-binding domain)"/>
    <property type="match status" value="1"/>
</dbReference>
<feature type="region of interest" description="Disordered" evidence="1">
    <location>
        <begin position="379"/>
        <end position="552"/>
    </location>
</feature>
<feature type="region of interest" description="Disordered" evidence="1">
    <location>
        <begin position="805"/>
        <end position="1031"/>
    </location>
</feature>
<protein>
    <recommendedName>
        <fullName evidence="2">Ams2/SPT21 N-terminal domain-containing protein</fullName>
    </recommendedName>
</protein>
<feature type="region of interest" description="Disordered" evidence="1">
    <location>
        <begin position="1174"/>
        <end position="1214"/>
    </location>
</feature>
<dbReference type="Proteomes" id="UP001360953">
    <property type="component" value="Unassembled WGS sequence"/>
</dbReference>
<evidence type="ECO:0000256" key="1">
    <source>
        <dbReference type="SAM" id="MobiDB-lite"/>
    </source>
</evidence>
<feature type="compositionally biased region" description="Polar residues" evidence="1">
    <location>
        <begin position="649"/>
        <end position="672"/>
    </location>
</feature>
<dbReference type="PANTHER" id="PTHR39147">
    <property type="entry name" value="PROTEIN SPT21"/>
    <property type="match status" value="1"/>
</dbReference>
<feature type="domain" description="Ams2/SPT21 N-terminal" evidence="2">
    <location>
        <begin position="30"/>
        <end position="170"/>
    </location>
</feature>
<dbReference type="Pfam" id="PF25823">
    <property type="entry name" value="Ams2-SPT21_N"/>
    <property type="match status" value="1"/>
</dbReference>
<feature type="region of interest" description="Disordered" evidence="1">
    <location>
        <begin position="588"/>
        <end position="693"/>
    </location>
</feature>
<evidence type="ECO:0000313" key="4">
    <source>
        <dbReference type="Proteomes" id="UP001360953"/>
    </source>
</evidence>
<gene>
    <name evidence="3" type="ORF">J3D65DRAFT_585724</name>
</gene>
<evidence type="ECO:0000313" key="3">
    <source>
        <dbReference type="EMBL" id="KAK7541141.1"/>
    </source>
</evidence>